<dbReference type="InterPro" id="IPR050639">
    <property type="entry name" value="SSR_resolvase"/>
</dbReference>
<evidence type="ECO:0000259" key="3">
    <source>
        <dbReference type="Pfam" id="PF07508"/>
    </source>
</evidence>
<evidence type="ECO:0000313" key="6">
    <source>
        <dbReference type="Proteomes" id="UP001229716"/>
    </source>
</evidence>
<comment type="caution">
    <text evidence="5">The sequence shown here is derived from an EMBL/GenBank/DDBJ whole genome shotgun (WGS) entry which is preliminary data.</text>
</comment>
<organism evidence="5 6">
    <name type="scientific">Bacillus shihchuchen</name>
    <dbReference type="NCBI Taxonomy" id="3036942"/>
    <lineage>
        <taxon>Bacteria</taxon>
        <taxon>Bacillati</taxon>
        <taxon>Bacillota</taxon>
        <taxon>Bacilli</taxon>
        <taxon>Bacillales</taxon>
        <taxon>Bacillaceae</taxon>
        <taxon>Bacillus</taxon>
        <taxon>Bacillus cereus group</taxon>
    </lineage>
</organism>
<dbReference type="InterPro" id="IPR038109">
    <property type="entry name" value="DNA_bind_recomb_sf"/>
</dbReference>
<accession>A0ABT7KYL3</accession>
<dbReference type="Pfam" id="PF13408">
    <property type="entry name" value="Zn_ribbon_recom"/>
    <property type="match status" value="1"/>
</dbReference>
<feature type="domain" description="Recombinase zinc beta ribbon" evidence="4">
    <location>
        <begin position="57"/>
        <end position="113"/>
    </location>
</feature>
<feature type="domain" description="Recombinase" evidence="3">
    <location>
        <begin position="8"/>
        <end position="43"/>
    </location>
</feature>
<dbReference type="PANTHER" id="PTHR30461:SF2">
    <property type="entry name" value="SERINE RECOMBINASE PINE-RELATED"/>
    <property type="match status" value="1"/>
</dbReference>
<name>A0ABT7KYL3_9BACI</name>
<evidence type="ECO:0000259" key="4">
    <source>
        <dbReference type="Pfam" id="PF13408"/>
    </source>
</evidence>
<protein>
    <submittedName>
        <fullName evidence="5">Recombinase zinc beta ribbon domain-containing protein</fullName>
    </submittedName>
</protein>
<proteinExistence type="predicted"/>
<dbReference type="Gene3D" id="3.90.1750.20">
    <property type="entry name" value="Putative Large Serine Recombinase, Chain B, Domain 2"/>
    <property type="match status" value="1"/>
</dbReference>
<evidence type="ECO:0000256" key="2">
    <source>
        <dbReference type="ARBA" id="ARBA00023172"/>
    </source>
</evidence>
<sequence length="138" mass="15994">MESKRSIKEKEQFKKEDEWVIQENAAPAIVTDELWNEAQKRMQTSTLAPRAQTSPHLLGGLLKCGKCGSGMSIGWSGSTKNRYRVYRCSANKNKGTCTSKQYKAHQLEELFKKGYPIYVNRLAFHYILHYLYRKDKQT</sequence>
<dbReference type="Proteomes" id="UP001229716">
    <property type="component" value="Unassembled WGS sequence"/>
</dbReference>
<keyword evidence="2" id="KW-0233">DNA recombination</keyword>
<gene>
    <name evidence="5" type="ORF">P6F46_22955</name>
</gene>
<dbReference type="InterPro" id="IPR011109">
    <property type="entry name" value="DNA_bind_recombinase_dom"/>
</dbReference>
<evidence type="ECO:0000256" key="1">
    <source>
        <dbReference type="ARBA" id="ARBA00023125"/>
    </source>
</evidence>
<keyword evidence="6" id="KW-1185">Reference proteome</keyword>
<evidence type="ECO:0000313" key="5">
    <source>
        <dbReference type="EMBL" id="MDL2418952.1"/>
    </source>
</evidence>
<dbReference type="PANTHER" id="PTHR30461">
    <property type="entry name" value="DNA-INVERTASE FROM LAMBDOID PROPHAGE"/>
    <property type="match status" value="1"/>
</dbReference>
<dbReference type="Pfam" id="PF07508">
    <property type="entry name" value="Recombinase"/>
    <property type="match status" value="1"/>
</dbReference>
<reference evidence="5 6" key="1">
    <citation type="journal article" date="2023" name="Int. J. Mol. Sci.">
        <title>Pathogenicity and Genomic Characterization of a Novel Genospecies, Bacillus shihchuchen, of the Bacillus cereus Group Isolated from Chinese Softshell Turtle (Pelodiscus sinensis).</title>
        <authorList>
            <person name="Cheng L.W."/>
            <person name="Byadgi O.V."/>
            <person name="Tsai C.E."/>
            <person name="Wang P.C."/>
            <person name="Chen S.C."/>
        </authorList>
    </citation>
    <scope>NUCLEOTIDE SEQUENCE [LARGE SCALE GENOMIC DNA]</scope>
    <source>
        <strain evidence="5 6">QF108-045</strain>
    </source>
</reference>
<keyword evidence="1" id="KW-0238">DNA-binding</keyword>
<dbReference type="InterPro" id="IPR025827">
    <property type="entry name" value="Zn_ribbon_recom_dom"/>
</dbReference>
<dbReference type="EMBL" id="JASWHZ010000001">
    <property type="protein sequence ID" value="MDL2418952.1"/>
    <property type="molecule type" value="Genomic_DNA"/>
</dbReference>